<name>A0ABR9IV55_RHIVS</name>
<dbReference type="PANTHER" id="PTHR30614">
    <property type="entry name" value="MEMBRANE COMPONENT OF AMINO ACID ABC TRANSPORTER"/>
    <property type="match status" value="1"/>
</dbReference>
<sequence length="234" mass="25655">MAGMEEDMQYQFDFSALLPYWSDFLSGALVTIEITVFSVIIGLLIGVACAIARRSTIGPLRTLVSTYVEAVRNTPFIVQIFFIFFGLSSVGIRLPIIAAAVFAMVINVGAYTAEIVRAGMDSIHPSQIEAAEALGLSKLQIYRDIILLPAIERVYPALSSQFILMMLSTSIASQISAEELTGVANNIQSNTFRSLETYMVVAVLYIAITYLMRAGFYGLGLIAFPRRRRLGTSL</sequence>
<evidence type="ECO:0000259" key="9">
    <source>
        <dbReference type="PROSITE" id="PS50928"/>
    </source>
</evidence>
<dbReference type="PANTHER" id="PTHR30614:SF35">
    <property type="entry name" value="ABC TRANSPORTER PERMEASE PROTEIN"/>
    <property type="match status" value="1"/>
</dbReference>
<evidence type="ECO:0000256" key="4">
    <source>
        <dbReference type="ARBA" id="ARBA00022475"/>
    </source>
</evidence>
<dbReference type="EMBL" id="JADBEC010000002">
    <property type="protein sequence ID" value="MBE1507080.1"/>
    <property type="molecule type" value="Genomic_DNA"/>
</dbReference>
<dbReference type="Proteomes" id="UP000620262">
    <property type="component" value="Unassembled WGS sequence"/>
</dbReference>
<evidence type="ECO:0000256" key="6">
    <source>
        <dbReference type="ARBA" id="ARBA00022989"/>
    </source>
</evidence>
<dbReference type="PROSITE" id="PS50928">
    <property type="entry name" value="ABC_TM1"/>
    <property type="match status" value="1"/>
</dbReference>
<dbReference type="SUPFAM" id="SSF161098">
    <property type="entry name" value="MetI-like"/>
    <property type="match status" value="1"/>
</dbReference>
<evidence type="ECO:0000313" key="11">
    <source>
        <dbReference type="Proteomes" id="UP000620262"/>
    </source>
</evidence>
<keyword evidence="6 8" id="KW-1133">Transmembrane helix</keyword>
<dbReference type="Gene3D" id="1.10.3720.10">
    <property type="entry name" value="MetI-like"/>
    <property type="match status" value="1"/>
</dbReference>
<keyword evidence="3 8" id="KW-0813">Transport</keyword>
<reference evidence="10 11" key="1">
    <citation type="submission" date="2020-10" db="EMBL/GenBank/DDBJ databases">
        <title>Sequencing the genomes of 1000 actinobacteria strains.</title>
        <authorList>
            <person name="Klenk H.-P."/>
        </authorList>
    </citation>
    <scope>NUCLEOTIDE SEQUENCE [LARGE SCALE GENOMIC DNA]</scope>
    <source>
        <strain evidence="10 11">DSM 7307</strain>
    </source>
</reference>
<feature type="transmembrane region" description="Helical" evidence="8">
    <location>
        <begin position="24"/>
        <end position="52"/>
    </location>
</feature>
<evidence type="ECO:0000256" key="5">
    <source>
        <dbReference type="ARBA" id="ARBA00022692"/>
    </source>
</evidence>
<dbReference type="InterPro" id="IPR043429">
    <property type="entry name" value="ArtM/GltK/GlnP/TcyL/YhdX-like"/>
</dbReference>
<dbReference type="InterPro" id="IPR010065">
    <property type="entry name" value="AA_ABC_transptr_permease_3TM"/>
</dbReference>
<feature type="transmembrane region" description="Helical" evidence="8">
    <location>
        <begin position="73"/>
        <end position="90"/>
    </location>
</feature>
<comment type="caution">
    <text evidence="10">The sequence shown here is derived from an EMBL/GenBank/DDBJ whole genome shotgun (WGS) entry which is preliminary data.</text>
</comment>
<comment type="subcellular location">
    <subcellularLocation>
        <location evidence="1">Cell inner membrane</location>
        <topology evidence="1">Multi-pass membrane protein</topology>
    </subcellularLocation>
    <subcellularLocation>
        <location evidence="8">Cell membrane</location>
        <topology evidence="8">Multi-pass membrane protein</topology>
    </subcellularLocation>
</comment>
<accession>A0ABR9IV55</accession>
<keyword evidence="11" id="KW-1185">Reference proteome</keyword>
<protein>
    <submittedName>
        <fullName evidence="10">Polar amino acid transport system permease protein</fullName>
    </submittedName>
</protein>
<evidence type="ECO:0000256" key="7">
    <source>
        <dbReference type="ARBA" id="ARBA00023136"/>
    </source>
</evidence>
<dbReference type="NCBIfam" id="TIGR01726">
    <property type="entry name" value="HEQRo_perm_3TM"/>
    <property type="match status" value="1"/>
</dbReference>
<dbReference type="CDD" id="cd06261">
    <property type="entry name" value="TM_PBP2"/>
    <property type="match status" value="1"/>
</dbReference>
<feature type="transmembrane region" description="Helical" evidence="8">
    <location>
        <begin position="197"/>
        <end position="224"/>
    </location>
</feature>
<evidence type="ECO:0000256" key="2">
    <source>
        <dbReference type="ARBA" id="ARBA00010072"/>
    </source>
</evidence>
<dbReference type="Pfam" id="PF00528">
    <property type="entry name" value="BPD_transp_1"/>
    <property type="match status" value="1"/>
</dbReference>
<evidence type="ECO:0000256" key="8">
    <source>
        <dbReference type="RuleBase" id="RU363032"/>
    </source>
</evidence>
<proteinExistence type="inferred from homology"/>
<organism evidence="10 11">
    <name type="scientific">Rhizobium viscosum</name>
    <name type="common">Arthrobacter viscosus</name>
    <dbReference type="NCBI Taxonomy" id="1673"/>
    <lineage>
        <taxon>Bacteria</taxon>
        <taxon>Pseudomonadati</taxon>
        <taxon>Pseudomonadota</taxon>
        <taxon>Alphaproteobacteria</taxon>
        <taxon>Hyphomicrobiales</taxon>
        <taxon>Rhizobiaceae</taxon>
        <taxon>Rhizobium/Agrobacterium group</taxon>
        <taxon>Rhizobium</taxon>
    </lineage>
</organism>
<keyword evidence="5 8" id="KW-0812">Transmembrane</keyword>
<feature type="transmembrane region" description="Helical" evidence="8">
    <location>
        <begin position="96"/>
        <end position="116"/>
    </location>
</feature>
<evidence type="ECO:0000313" key="10">
    <source>
        <dbReference type="EMBL" id="MBE1507080.1"/>
    </source>
</evidence>
<keyword evidence="7 8" id="KW-0472">Membrane</keyword>
<evidence type="ECO:0000256" key="1">
    <source>
        <dbReference type="ARBA" id="ARBA00004429"/>
    </source>
</evidence>
<feature type="domain" description="ABC transmembrane type-1" evidence="9">
    <location>
        <begin position="28"/>
        <end position="216"/>
    </location>
</feature>
<evidence type="ECO:0000256" key="3">
    <source>
        <dbReference type="ARBA" id="ARBA00022448"/>
    </source>
</evidence>
<comment type="similarity">
    <text evidence="2">Belongs to the binding-protein-dependent transport system permease family. HisMQ subfamily.</text>
</comment>
<dbReference type="InterPro" id="IPR035906">
    <property type="entry name" value="MetI-like_sf"/>
</dbReference>
<gene>
    <name evidence="10" type="ORF">H4W29_004325</name>
</gene>
<keyword evidence="4" id="KW-1003">Cell membrane</keyword>
<dbReference type="InterPro" id="IPR000515">
    <property type="entry name" value="MetI-like"/>
</dbReference>